<dbReference type="InterPro" id="IPR012337">
    <property type="entry name" value="RNaseH-like_sf"/>
</dbReference>
<evidence type="ECO:0000256" key="1">
    <source>
        <dbReference type="SAM" id="MobiDB-lite"/>
    </source>
</evidence>
<dbReference type="SUPFAM" id="SSF53098">
    <property type="entry name" value="Ribonuclease H-like"/>
    <property type="match status" value="1"/>
</dbReference>
<gene>
    <name evidence="3" type="ORF">AKJ54_00490</name>
</gene>
<dbReference type="EMBL" id="LHYH01000007">
    <property type="protein sequence ID" value="KXB07261.1"/>
    <property type="molecule type" value="Genomic_DNA"/>
</dbReference>
<proteinExistence type="predicted"/>
<evidence type="ECO:0000313" key="4">
    <source>
        <dbReference type="Proteomes" id="UP000070504"/>
    </source>
</evidence>
<dbReference type="PANTHER" id="PTHR33627:SF1">
    <property type="entry name" value="TRANSPOSASE"/>
    <property type="match status" value="1"/>
</dbReference>
<dbReference type="AlphaFoldDB" id="A0A133VLH1"/>
<keyword evidence="4" id="KW-1185">Reference proteome</keyword>
<accession>A0A133VLH1</accession>
<dbReference type="InterPro" id="IPR039365">
    <property type="entry name" value="IS701-like"/>
</dbReference>
<feature type="compositionally biased region" description="Basic residues" evidence="1">
    <location>
        <begin position="427"/>
        <end position="440"/>
    </location>
</feature>
<organism evidence="3 4">
    <name type="scientific">candidate division MSBL1 archaeon SCGC-AAA382K21</name>
    <dbReference type="NCBI Taxonomy" id="1698283"/>
    <lineage>
        <taxon>Archaea</taxon>
        <taxon>Methanobacteriati</taxon>
        <taxon>Methanobacteriota</taxon>
        <taxon>candidate division MSBL1</taxon>
    </lineage>
</organism>
<dbReference type="PANTHER" id="PTHR33627">
    <property type="entry name" value="TRANSPOSASE"/>
    <property type="match status" value="1"/>
</dbReference>
<dbReference type="Proteomes" id="UP000070504">
    <property type="component" value="Unassembled WGS sequence"/>
</dbReference>
<protein>
    <recommendedName>
        <fullName evidence="2">Transposase IS701-like DDE domain-containing protein</fullName>
    </recommendedName>
</protein>
<feature type="region of interest" description="Disordered" evidence="1">
    <location>
        <begin position="427"/>
        <end position="452"/>
    </location>
</feature>
<evidence type="ECO:0000259" key="2">
    <source>
        <dbReference type="Pfam" id="PF13546"/>
    </source>
</evidence>
<reference evidence="3 4" key="1">
    <citation type="journal article" date="2016" name="Sci. Rep.">
        <title>Metabolic traits of an uncultured archaeal lineage -MSBL1- from brine pools of the Red Sea.</title>
        <authorList>
            <person name="Mwirichia R."/>
            <person name="Alam I."/>
            <person name="Rashid M."/>
            <person name="Vinu M."/>
            <person name="Ba-Alawi W."/>
            <person name="Anthony Kamau A."/>
            <person name="Kamanda Ngugi D."/>
            <person name="Goker M."/>
            <person name="Klenk H.P."/>
            <person name="Bajic V."/>
            <person name="Stingl U."/>
        </authorList>
    </citation>
    <scope>NUCLEOTIDE SEQUENCE [LARGE SCALE GENOMIC DNA]</scope>
    <source>
        <strain evidence="3">SCGC-AAA382K21</strain>
    </source>
</reference>
<comment type="caution">
    <text evidence="3">The sequence shown here is derived from an EMBL/GenBank/DDBJ whole genome shotgun (WGS) entry which is preliminary data.</text>
</comment>
<sequence>METFVSKIDLEDPPGRFEAFHERFSERFKTKTRDVGDKAMDYLLGGLHLDKKFTITNIPEVVDDTNNQRLHHFISESLWRKEPVIERLQEDASSLIGGEDTALVVDGVSFPKQGEKSVGVARQWCGNLGKVENCQVGVFLGLATPNGERMLIDERLCLPEEWVEDKERREEAGVPEDIEFKTKPEFALEMIKEAKENDVEFGWVNADSLYDRSSSFRENLDEEDVKYMVDIPMDTKLWLAEEIASQSEIDEPPKRADELEKTLDPNQKKEVEIRETKRGKLESEVTALRVHTNRNDHPSDKEKWLLIRRDKNKDETKYFLSNAPPETSLHKLVKMSATRYWIERAIEGGKGEVGMGDYEVRKWRGWHHHMTMTMLAMLLLLEMKIGLGDKCPDLAVQDVRDILQRTLPKRKVTEDDFRKLLEEKIKRRKSARKSRHRKNKNSSGGASRAWTSAPSRAVTWTWCWSMTRRSTNEGKTGSTSLTWLSVTTQKKRNTLSYSPE</sequence>
<evidence type="ECO:0000313" key="3">
    <source>
        <dbReference type="EMBL" id="KXB07261.1"/>
    </source>
</evidence>
<dbReference type="InterPro" id="IPR038721">
    <property type="entry name" value="IS701-like_DDE_dom"/>
</dbReference>
<dbReference type="Pfam" id="PF13546">
    <property type="entry name" value="DDE_5"/>
    <property type="match status" value="1"/>
</dbReference>
<dbReference type="NCBIfam" id="NF033540">
    <property type="entry name" value="transpos_IS701"/>
    <property type="match status" value="1"/>
</dbReference>
<name>A0A133VLH1_9EURY</name>
<feature type="domain" description="Transposase IS701-like DDE" evidence="2">
    <location>
        <begin position="24"/>
        <end position="277"/>
    </location>
</feature>